<dbReference type="EMBL" id="CAEZSC010000011">
    <property type="protein sequence ID" value="CAB4531163.1"/>
    <property type="molecule type" value="Genomic_DNA"/>
</dbReference>
<dbReference type="HAMAP" id="MF_02128">
    <property type="entry name" value="TMP_kinase"/>
    <property type="match status" value="1"/>
</dbReference>
<dbReference type="PANTHER" id="PTHR30270">
    <property type="entry name" value="THIAMINE-MONOPHOSPHATE KINASE"/>
    <property type="match status" value="1"/>
</dbReference>
<sequence length="317" mass="33446">MSRPTEGEMIAELSQIFGAHSIHLPVGIGDDAAVLPISNSHTVACADMAVEGVHFKREWSTPHHIGSKLTAANLADIFAMGAAPTYLLVTAALPADFTVVELRELAKGIKSEADKVGAVVVGGDLSSGAQLALSITALGTIGEDRRPILRSGAQIGDRVILSGLTGESAAGLAALTAHRAEEFKEIVEHYKSPEVNYSMAKSFADAHVNSMIDISDGLLSEAHHLSNSAGVGLRINSSQLREMPYFSELEREAKSLGCDIWDWILTGGEDHVFLATTSSEIPHGAFVIGEVVPGSGVEVIGVGPRRSTGFTHFSQDK</sequence>
<dbReference type="InterPro" id="IPR006283">
    <property type="entry name" value="ThiL-like"/>
</dbReference>
<dbReference type="InterPro" id="IPR010918">
    <property type="entry name" value="PurM-like_C_dom"/>
</dbReference>
<dbReference type="GO" id="GO:0009228">
    <property type="term" value="P:thiamine biosynthetic process"/>
    <property type="evidence" value="ECO:0007669"/>
    <property type="project" value="InterPro"/>
</dbReference>
<accession>A0A6J6AYJ1</accession>
<dbReference type="Pfam" id="PF00586">
    <property type="entry name" value="AIRS"/>
    <property type="match status" value="1"/>
</dbReference>
<evidence type="ECO:0000259" key="2">
    <source>
        <dbReference type="Pfam" id="PF02769"/>
    </source>
</evidence>
<dbReference type="Gene3D" id="3.30.1330.10">
    <property type="entry name" value="PurM-like, N-terminal domain"/>
    <property type="match status" value="1"/>
</dbReference>
<dbReference type="PIRSF" id="PIRSF005303">
    <property type="entry name" value="Thiam_monoph_kin"/>
    <property type="match status" value="1"/>
</dbReference>
<reference evidence="3" key="1">
    <citation type="submission" date="2020-05" db="EMBL/GenBank/DDBJ databases">
        <authorList>
            <person name="Chiriac C."/>
            <person name="Salcher M."/>
            <person name="Ghai R."/>
            <person name="Kavagutti S V."/>
        </authorList>
    </citation>
    <scope>NUCLEOTIDE SEQUENCE</scope>
</reference>
<dbReference type="SUPFAM" id="SSF55326">
    <property type="entry name" value="PurM N-terminal domain-like"/>
    <property type="match status" value="1"/>
</dbReference>
<feature type="domain" description="PurM-like N-terminal" evidence="1">
    <location>
        <begin position="29"/>
        <end position="141"/>
    </location>
</feature>
<dbReference type="Pfam" id="PF02769">
    <property type="entry name" value="AIRS_C"/>
    <property type="match status" value="1"/>
</dbReference>
<evidence type="ECO:0000259" key="1">
    <source>
        <dbReference type="Pfam" id="PF00586"/>
    </source>
</evidence>
<evidence type="ECO:0000313" key="3">
    <source>
        <dbReference type="EMBL" id="CAB4531163.1"/>
    </source>
</evidence>
<dbReference type="Gene3D" id="3.90.650.10">
    <property type="entry name" value="PurM-like C-terminal domain"/>
    <property type="match status" value="1"/>
</dbReference>
<dbReference type="AlphaFoldDB" id="A0A6J6AYJ1"/>
<protein>
    <submittedName>
        <fullName evidence="3">Unannotated protein</fullName>
    </submittedName>
</protein>
<feature type="domain" description="PurM-like C-terminal" evidence="2">
    <location>
        <begin position="155"/>
        <end position="299"/>
    </location>
</feature>
<dbReference type="GO" id="GO:0009030">
    <property type="term" value="F:thiamine-phosphate kinase activity"/>
    <property type="evidence" value="ECO:0007669"/>
    <property type="project" value="InterPro"/>
</dbReference>
<dbReference type="NCBIfam" id="TIGR01379">
    <property type="entry name" value="thiL"/>
    <property type="match status" value="1"/>
</dbReference>
<dbReference type="PANTHER" id="PTHR30270:SF0">
    <property type="entry name" value="THIAMINE-MONOPHOSPHATE KINASE"/>
    <property type="match status" value="1"/>
</dbReference>
<dbReference type="InterPro" id="IPR036676">
    <property type="entry name" value="PurM-like_C_sf"/>
</dbReference>
<organism evidence="3">
    <name type="scientific">freshwater metagenome</name>
    <dbReference type="NCBI Taxonomy" id="449393"/>
    <lineage>
        <taxon>unclassified sequences</taxon>
        <taxon>metagenomes</taxon>
        <taxon>ecological metagenomes</taxon>
    </lineage>
</organism>
<gene>
    <name evidence="3" type="ORF">UFOPK1380_00326</name>
</gene>
<proteinExistence type="inferred from homology"/>
<dbReference type="InterPro" id="IPR016188">
    <property type="entry name" value="PurM-like_N"/>
</dbReference>
<name>A0A6J6AYJ1_9ZZZZ</name>
<dbReference type="SUPFAM" id="SSF56042">
    <property type="entry name" value="PurM C-terminal domain-like"/>
    <property type="match status" value="1"/>
</dbReference>
<dbReference type="CDD" id="cd02194">
    <property type="entry name" value="ThiL"/>
    <property type="match status" value="1"/>
</dbReference>
<dbReference type="InterPro" id="IPR036921">
    <property type="entry name" value="PurM-like_N_sf"/>
</dbReference>